<keyword evidence="1" id="KW-0472">Membrane</keyword>
<comment type="caution">
    <text evidence="3">The sequence shown here is derived from an EMBL/GenBank/DDBJ whole genome shotgun (WGS) entry which is preliminary data.</text>
</comment>
<protein>
    <recommendedName>
        <fullName evidence="2">Anti-sigma K factor RskA C-terminal domain-containing protein</fullName>
    </recommendedName>
</protein>
<dbReference type="GO" id="GO:0005886">
    <property type="term" value="C:plasma membrane"/>
    <property type="evidence" value="ECO:0007669"/>
    <property type="project" value="InterPro"/>
</dbReference>
<evidence type="ECO:0000313" key="3">
    <source>
        <dbReference type="EMBL" id="HAR50621.1"/>
    </source>
</evidence>
<dbReference type="InterPro" id="IPR018764">
    <property type="entry name" value="RskA_C"/>
</dbReference>
<dbReference type="GO" id="GO:0016989">
    <property type="term" value="F:sigma factor antagonist activity"/>
    <property type="evidence" value="ECO:0007669"/>
    <property type="project" value="TreeGrafter"/>
</dbReference>
<dbReference type="PANTHER" id="PTHR37461:SF1">
    <property type="entry name" value="ANTI-SIGMA-K FACTOR RSKA"/>
    <property type="match status" value="1"/>
</dbReference>
<keyword evidence="1" id="KW-1133">Transmembrane helix</keyword>
<gene>
    <name evidence="3" type="ORF">DCS45_01930</name>
</gene>
<evidence type="ECO:0000313" key="4">
    <source>
        <dbReference type="Proteomes" id="UP000264719"/>
    </source>
</evidence>
<evidence type="ECO:0000256" key="1">
    <source>
        <dbReference type="SAM" id="Phobius"/>
    </source>
</evidence>
<accession>A0A348W7V9</accession>
<dbReference type="EMBL" id="DMVW01000023">
    <property type="protein sequence ID" value="HAR50621.1"/>
    <property type="molecule type" value="Genomic_DNA"/>
</dbReference>
<evidence type="ECO:0000259" key="2">
    <source>
        <dbReference type="Pfam" id="PF10099"/>
    </source>
</evidence>
<sequence>MSDLPQEEEDDRVLAAEYALGLLSSEAAAAFEARLQGEPGLRALYASWVEDFAQLSDELEPVAPPARVETALRAELFGAERRTRPGLRWLWGGVAVAGLAALVYFAGADRGPQGPGNPAYVAEMVGGEGAFVVTASYDAGRGALTLDHRSGEVPEGRVMELWLIEGENAPVSLGVMDGGGRAEFTLAGELAEKLRGATFAITDEPPGGAPGGVATGSVLAIGQVSEV</sequence>
<dbReference type="Proteomes" id="UP000264719">
    <property type="component" value="Unassembled WGS sequence"/>
</dbReference>
<keyword evidence="1" id="KW-0812">Transmembrane</keyword>
<dbReference type="GO" id="GO:0006417">
    <property type="term" value="P:regulation of translation"/>
    <property type="evidence" value="ECO:0007669"/>
    <property type="project" value="TreeGrafter"/>
</dbReference>
<proteinExistence type="predicted"/>
<feature type="domain" description="Anti-sigma K factor RskA C-terminal" evidence="2">
    <location>
        <begin position="96"/>
        <end position="216"/>
    </location>
</feature>
<name>A0A348W7V9_9RHOB</name>
<dbReference type="InterPro" id="IPR051474">
    <property type="entry name" value="Anti-sigma-K/W_factor"/>
</dbReference>
<organism evidence="3 4">
    <name type="scientific">Roseovarius nubinhibens</name>
    <dbReference type="NCBI Taxonomy" id="314263"/>
    <lineage>
        <taxon>Bacteria</taxon>
        <taxon>Pseudomonadati</taxon>
        <taxon>Pseudomonadota</taxon>
        <taxon>Alphaproteobacteria</taxon>
        <taxon>Rhodobacterales</taxon>
        <taxon>Roseobacteraceae</taxon>
        <taxon>Roseovarius</taxon>
    </lineage>
</organism>
<reference evidence="3 4" key="1">
    <citation type="journal article" date="2018" name="Nat. Biotechnol.">
        <title>A standardized bacterial taxonomy based on genome phylogeny substantially revises the tree of life.</title>
        <authorList>
            <person name="Parks D.H."/>
            <person name="Chuvochina M."/>
            <person name="Waite D.W."/>
            <person name="Rinke C."/>
            <person name="Skarshewski A."/>
            <person name="Chaumeil P.A."/>
            <person name="Hugenholtz P."/>
        </authorList>
    </citation>
    <scope>NUCLEOTIDE SEQUENCE [LARGE SCALE GENOMIC DNA]</scope>
    <source>
        <strain evidence="3">UBA9169</strain>
    </source>
</reference>
<dbReference type="Pfam" id="PF10099">
    <property type="entry name" value="RskA_C"/>
    <property type="match status" value="1"/>
</dbReference>
<dbReference type="PANTHER" id="PTHR37461">
    <property type="entry name" value="ANTI-SIGMA-K FACTOR RSKA"/>
    <property type="match status" value="1"/>
</dbReference>
<feature type="transmembrane region" description="Helical" evidence="1">
    <location>
        <begin position="89"/>
        <end position="107"/>
    </location>
</feature>
<dbReference type="AlphaFoldDB" id="A0A348W7V9"/>
<dbReference type="RefSeq" id="WP_339853118.1">
    <property type="nucleotide sequence ID" value="NZ_CAXAXR010000004.1"/>
</dbReference>